<dbReference type="AlphaFoldDB" id="A0AAD6QJ70"/>
<sequence length="56" mass="6500">MGPIFDPSLTGKFVHYKPPFKEDLDRLPHPNFYYALQDLVASYSPSITYSIHLCRL</sequence>
<proteinExistence type="predicted"/>
<dbReference type="EMBL" id="JAQIZT010000007">
    <property type="protein sequence ID" value="KAJ6991401.1"/>
    <property type="molecule type" value="Genomic_DNA"/>
</dbReference>
<evidence type="ECO:0000313" key="2">
    <source>
        <dbReference type="Proteomes" id="UP001164929"/>
    </source>
</evidence>
<gene>
    <name evidence="1" type="ORF">NC653_019557</name>
</gene>
<dbReference type="Gene3D" id="3.40.50.720">
    <property type="entry name" value="NAD(P)-binding Rossmann-like Domain"/>
    <property type="match status" value="1"/>
</dbReference>
<evidence type="ECO:0000313" key="1">
    <source>
        <dbReference type="EMBL" id="KAJ6991401.1"/>
    </source>
</evidence>
<name>A0AAD6QJ70_9ROSI</name>
<dbReference type="Proteomes" id="UP001164929">
    <property type="component" value="Chromosome 7"/>
</dbReference>
<keyword evidence="2" id="KW-1185">Reference proteome</keyword>
<reference evidence="1" key="1">
    <citation type="journal article" date="2023" name="Mol. Ecol. Resour.">
        <title>Chromosome-level genome assembly of a triploid poplar Populus alba 'Berolinensis'.</title>
        <authorList>
            <person name="Chen S."/>
            <person name="Yu Y."/>
            <person name="Wang X."/>
            <person name="Wang S."/>
            <person name="Zhang T."/>
            <person name="Zhou Y."/>
            <person name="He R."/>
            <person name="Meng N."/>
            <person name="Wang Y."/>
            <person name="Liu W."/>
            <person name="Liu Z."/>
            <person name="Liu J."/>
            <person name="Guo Q."/>
            <person name="Huang H."/>
            <person name="Sederoff R.R."/>
            <person name="Wang G."/>
            <person name="Qu G."/>
            <person name="Chen S."/>
        </authorList>
    </citation>
    <scope>NUCLEOTIDE SEQUENCE</scope>
    <source>
        <strain evidence="1">SC-2020</strain>
    </source>
</reference>
<organism evidence="1 2">
    <name type="scientific">Populus alba x Populus x berolinensis</name>
    <dbReference type="NCBI Taxonomy" id="444605"/>
    <lineage>
        <taxon>Eukaryota</taxon>
        <taxon>Viridiplantae</taxon>
        <taxon>Streptophyta</taxon>
        <taxon>Embryophyta</taxon>
        <taxon>Tracheophyta</taxon>
        <taxon>Spermatophyta</taxon>
        <taxon>Magnoliopsida</taxon>
        <taxon>eudicotyledons</taxon>
        <taxon>Gunneridae</taxon>
        <taxon>Pentapetalae</taxon>
        <taxon>rosids</taxon>
        <taxon>fabids</taxon>
        <taxon>Malpighiales</taxon>
        <taxon>Salicaceae</taxon>
        <taxon>Saliceae</taxon>
        <taxon>Populus</taxon>
    </lineage>
</organism>
<accession>A0AAD6QJ70</accession>
<comment type="caution">
    <text evidence="1">The sequence shown here is derived from an EMBL/GenBank/DDBJ whole genome shotgun (WGS) entry which is preliminary data.</text>
</comment>
<protein>
    <submittedName>
        <fullName evidence="1">Uncharacterized protein</fullName>
    </submittedName>
</protein>